<evidence type="ECO:0000259" key="2">
    <source>
        <dbReference type="SMART" id="SM00859"/>
    </source>
</evidence>
<dbReference type="CDD" id="cd17894">
    <property type="entry name" value="ASADH_USG1_N"/>
    <property type="match status" value="1"/>
</dbReference>
<feature type="domain" description="Semialdehyde dehydrogenase NAD-binding" evidence="2">
    <location>
        <begin position="8"/>
        <end position="119"/>
    </location>
</feature>
<gene>
    <name evidence="3" type="ORF">SAMN05216272_101454</name>
</gene>
<dbReference type="SUPFAM" id="SSF55347">
    <property type="entry name" value="Glyceraldehyde-3-phosphate dehydrogenase-like, C-terminal domain"/>
    <property type="match status" value="1"/>
</dbReference>
<dbReference type="SUPFAM" id="SSF51735">
    <property type="entry name" value="NAD(P)-binding Rossmann-fold domains"/>
    <property type="match status" value="1"/>
</dbReference>
<comment type="similarity">
    <text evidence="1">Belongs to the aspartate-semialdehyde dehydrogenase family.</text>
</comment>
<protein>
    <submittedName>
        <fullName evidence="3">Aspartate-semialdehyde dehydrogenase</fullName>
    </submittedName>
</protein>
<dbReference type="PANTHER" id="PTHR46278:SF2">
    <property type="entry name" value="ASPARTATE-SEMIALDEHYDE DEHYDROGENASE"/>
    <property type="match status" value="1"/>
</dbReference>
<dbReference type="InterPro" id="IPR012280">
    <property type="entry name" value="Semialdhyde_DH_dimer_dom"/>
</dbReference>
<dbReference type="PIRSF" id="PIRSF000148">
    <property type="entry name" value="ASA_dh"/>
    <property type="match status" value="1"/>
</dbReference>
<evidence type="ECO:0000313" key="4">
    <source>
        <dbReference type="Proteomes" id="UP000199636"/>
    </source>
</evidence>
<dbReference type="GO" id="GO:0051287">
    <property type="term" value="F:NAD binding"/>
    <property type="evidence" value="ECO:0007669"/>
    <property type="project" value="InterPro"/>
</dbReference>
<evidence type="ECO:0000313" key="3">
    <source>
        <dbReference type="EMBL" id="SDH41937.1"/>
    </source>
</evidence>
<dbReference type="InterPro" id="IPR036291">
    <property type="entry name" value="NAD(P)-bd_dom_sf"/>
</dbReference>
<proteinExistence type="inferred from homology"/>
<dbReference type="PANTHER" id="PTHR46278">
    <property type="entry name" value="DEHYDROGENASE, PUTATIVE-RELATED"/>
    <property type="match status" value="1"/>
</dbReference>
<accession>A0A1G8C8S6</accession>
<reference evidence="4" key="1">
    <citation type="submission" date="2016-10" db="EMBL/GenBank/DDBJ databases">
        <authorList>
            <person name="Varghese N."/>
            <person name="Submissions S."/>
        </authorList>
    </citation>
    <scope>NUCLEOTIDE SEQUENCE [LARGE SCALE GENOMIC DNA]</scope>
    <source>
        <strain evidence="4">CCM 7469</strain>
    </source>
</reference>
<dbReference type="SMART" id="SM00859">
    <property type="entry name" value="Semialdhyde_dh"/>
    <property type="match status" value="1"/>
</dbReference>
<keyword evidence="4" id="KW-1185">Reference proteome</keyword>
<dbReference type="Pfam" id="PF02774">
    <property type="entry name" value="Semialdhyde_dhC"/>
    <property type="match status" value="1"/>
</dbReference>
<dbReference type="NCBIfam" id="NF004224">
    <property type="entry name" value="PRK05671.1"/>
    <property type="match status" value="1"/>
</dbReference>
<dbReference type="STRING" id="428992.SAMN05216272_101454"/>
<dbReference type="Pfam" id="PF01118">
    <property type="entry name" value="Semialdhyde_dh"/>
    <property type="match status" value="1"/>
</dbReference>
<name>A0A1G8C8S6_9PSED</name>
<evidence type="ECO:0000256" key="1">
    <source>
        <dbReference type="ARBA" id="ARBA00010584"/>
    </source>
</evidence>
<dbReference type="Gene3D" id="3.30.360.10">
    <property type="entry name" value="Dihydrodipicolinate Reductase, domain 2"/>
    <property type="match status" value="1"/>
</dbReference>
<dbReference type="GO" id="GO:0046983">
    <property type="term" value="F:protein dimerization activity"/>
    <property type="evidence" value="ECO:0007669"/>
    <property type="project" value="InterPro"/>
</dbReference>
<dbReference type="EMBL" id="FNDS01000001">
    <property type="protein sequence ID" value="SDH41937.1"/>
    <property type="molecule type" value="Genomic_DNA"/>
</dbReference>
<dbReference type="GO" id="GO:0016620">
    <property type="term" value="F:oxidoreductase activity, acting on the aldehyde or oxo group of donors, NAD or NADP as acceptor"/>
    <property type="evidence" value="ECO:0007669"/>
    <property type="project" value="InterPro"/>
</dbReference>
<dbReference type="Proteomes" id="UP000199636">
    <property type="component" value="Unassembled WGS sequence"/>
</dbReference>
<organism evidence="3 4">
    <name type="scientific">Pseudomonas panipatensis</name>
    <dbReference type="NCBI Taxonomy" id="428992"/>
    <lineage>
        <taxon>Bacteria</taxon>
        <taxon>Pseudomonadati</taxon>
        <taxon>Pseudomonadota</taxon>
        <taxon>Gammaproteobacteria</taxon>
        <taxon>Pseudomonadales</taxon>
        <taxon>Pseudomonadaceae</taxon>
        <taxon>Pseudomonas</taxon>
    </lineage>
</organism>
<dbReference type="InterPro" id="IPR000534">
    <property type="entry name" value="Semialdehyde_DH_NAD-bd"/>
</dbReference>
<dbReference type="GO" id="GO:0008652">
    <property type="term" value="P:amino acid biosynthetic process"/>
    <property type="evidence" value="ECO:0007669"/>
    <property type="project" value="InterPro"/>
</dbReference>
<dbReference type="Gene3D" id="3.40.50.720">
    <property type="entry name" value="NAD(P)-binding Rossmann-like Domain"/>
    <property type="match status" value="1"/>
</dbReference>
<dbReference type="CDD" id="cd18129">
    <property type="entry name" value="ASADH_C_USG1_like"/>
    <property type="match status" value="1"/>
</dbReference>
<sequence>MGLLMSVDVAVVGATGLVGEALVELLDECDFPLGNLHLLASGESAGKSVPFRGRNLRVRDLAGFDFSSVRLAFFAAGADVVREHAPRATAAGCSLVDLSGSVAGPLLLPALEAGAVAALTLPAQLRAPCAPAAEVAEVLAALSPLLDIQRLAVTACLSASQLGREGIQELARQTTELLNARPVEPRLIDRQYAFNMLGQVGAADASGHTAIERRLHDELGELFPQLKGQLQVSCLLAPVFFGDALNLSLRAVAPIDLEAVCAALENAEGIELVEDDYPTVIGDALGQERIYVGRVRKGLGDPCELNLWIASDNVRKGSALNAVNLGALLIKHYL</sequence>
<dbReference type="AlphaFoldDB" id="A0A1G8C8S6"/>